<evidence type="ECO:0000313" key="2">
    <source>
        <dbReference type="EMBL" id="KAK4154941.1"/>
    </source>
</evidence>
<proteinExistence type="predicted"/>
<sequence length="273" mass="30991">MPIVANVIPSRSANSPLGPAYKQKKQKKEHQPVGNETTQKKKKCRWCRFRRIVCPWLEPTSKICVPPTPYRPDVLNGRSIDPGEWEVVQRNFPGPVGRYYSPDDPEKPEVYMFTVPGESRGLAPVPQYQHRHPGDRDSLPPYEWARLASLPTPVVVDDSWASLFAAQREKSRLLETRAYISDRIAEIDRKVRAVMDTKQARDPDLQMRFVIAQATGAIHAVGLPNNSHRLLGDLQAGRPVDSSELDWMCDLDKLFVLRERLSPLSLLSPPPAW</sequence>
<keyword evidence="3" id="KW-1185">Reference proteome</keyword>
<reference evidence="2" key="2">
    <citation type="submission" date="2023-05" db="EMBL/GenBank/DDBJ databases">
        <authorList>
            <consortium name="Lawrence Berkeley National Laboratory"/>
            <person name="Steindorff A."/>
            <person name="Hensen N."/>
            <person name="Bonometti L."/>
            <person name="Westerberg I."/>
            <person name="Brannstrom I.O."/>
            <person name="Guillou S."/>
            <person name="Cros-Aarteil S."/>
            <person name="Calhoun S."/>
            <person name="Haridas S."/>
            <person name="Kuo A."/>
            <person name="Mondo S."/>
            <person name="Pangilinan J."/>
            <person name="Riley R."/>
            <person name="Labutti K."/>
            <person name="Andreopoulos B."/>
            <person name="Lipzen A."/>
            <person name="Chen C."/>
            <person name="Yanf M."/>
            <person name="Daum C."/>
            <person name="Ng V."/>
            <person name="Clum A."/>
            <person name="Ohm R."/>
            <person name="Martin F."/>
            <person name="Silar P."/>
            <person name="Natvig D."/>
            <person name="Lalanne C."/>
            <person name="Gautier V."/>
            <person name="Ament-Velasquez S.L."/>
            <person name="Kruys A."/>
            <person name="Hutchinson M.I."/>
            <person name="Powell A.J."/>
            <person name="Barry K."/>
            <person name="Miller A.N."/>
            <person name="Grigoriev I.V."/>
            <person name="Debuchy R."/>
            <person name="Gladieux P."/>
            <person name="Thoren M.H."/>
            <person name="Johannesson H."/>
        </authorList>
    </citation>
    <scope>NUCLEOTIDE SEQUENCE</scope>
    <source>
        <strain evidence="2">CBS 538.74</strain>
    </source>
</reference>
<evidence type="ECO:0000256" key="1">
    <source>
        <dbReference type="SAM" id="MobiDB-lite"/>
    </source>
</evidence>
<feature type="region of interest" description="Disordered" evidence="1">
    <location>
        <begin position="1"/>
        <end position="37"/>
    </location>
</feature>
<organism evidence="2 3">
    <name type="scientific">Chaetomidium leptoderma</name>
    <dbReference type="NCBI Taxonomy" id="669021"/>
    <lineage>
        <taxon>Eukaryota</taxon>
        <taxon>Fungi</taxon>
        <taxon>Dikarya</taxon>
        <taxon>Ascomycota</taxon>
        <taxon>Pezizomycotina</taxon>
        <taxon>Sordariomycetes</taxon>
        <taxon>Sordariomycetidae</taxon>
        <taxon>Sordariales</taxon>
        <taxon>Chaetomiaceae</taxon>
        <taxon>Chaetomidium</taxon>
    </lineage>
</organism>
<gene>
    <name evidence="2" type="ORF">C8A00DRAFT_32298</name>
</gene>
<dbReference type="AlphaFoldDB" id="A0AAN6ZZR8"/>
<evidence type="ECO:0000313" key="3">
    <source>
        <dbReference type="Proteomes" id="UP001302745"/>
    </source>
</evidence>
<protein>
    <submittedName>
        <fullName evidence="2">Uncharacterized protein</fullName>
    </submittedName>
</protein>
<name>A0AAN6ZZR8_9PEZI</name>
<reference evidence="2" key="1">
    <citation type="journal article" date="2023" name="Mol. Phylogenet. Evol.">
        <title>Genome-scale phylogeny and comparative genomics of the fungal order Sordariales.</title>
        <authorList>
            <person name="Hensen N."/>
            <person name="Bonometti L."/>
            <person name="Westerberg I."/>
            <person name="Brannstrom I.O."/>
            <person name="Guillou S."/>
            <person name="Cros-Aarteil S."/>
            <person name="Calhoun S."/>
            <person name="Haridas S."/>
            <person name="Kuo A."/>
            <person name="Mondo S."/>
            <person name="Pangilinan J."/>
            <person name="Riley R."/>
            <person name="LaButti K."/>
            <person name="Andreopoulos B."/>
            <person name="Lipzen A."/>
            <person name="Chen C."/>
            <person name="Yan M."/>
            <person name="Daum C."/>
            <person name="Ng V."/>
            <person name="Clum A."/>
            <person name="Steindorff A."/>
            <person name="Ohm R.A."/>
            <person name="Martin F."/>
            <person name="Silar P."/>
            <person name="Natvig D.O."/>
            <person name="Lalanne C."/>
            <person name="Gautier V."/>
            <person name="Ament-Velasquez S.L."/>
            <person name="Kruys A."/>
            <person name="Hutchinson M.I."/>
            <person name="Powell A.J."/>
            <person name="Barry K."/>
            <person name="Miller A.N."/>
            <person name="Grigoriev I.V."/>
            <person name="Debuchy R."/>
            <person name="Gladieux P."/>
            <person name="Hiltunen Thoren M."/>
            <person name="Johannesson H."/>
        </authorList>
    </citation>
    <scope>NUCLEOTIDE SEQUENCE</scope>
    <source>
        <strain evidence="2">CBS 538.74</strain>
    </source>
</reference>
<comment type="caution">
    <text evidence="2">The sequence shown here is derived from an EMBL/GenBank/DDBJ whole genome shotgun (WGS) entry which is preliminary data.</text>
</comment>
<dbReference type="Proteomes" id="UP001302745">
    <property type="component" value="Unassembled WGS sequence"/>
</dbReference>
<dbReference type="EMBL" id="MU856899">
    <property type="protein sequence ID" value="KAK4154941.1"/>
    <property type="molecule type" value="Genomic_DNA"/>
</dbReference>
<accession>A0AAN6ZZR8</accession>